<sequence length="293" mass="32403">MSDSPGHNSSKHIESELAEYRERQRRRYLDNKRRSSTCNPMSYSCSLSEAKTNPVPIKVNDSLHSYSTNRPTSSSSEIYTNANDVKCSYSGDIYGSNCKPADSINLDGEKCQPSEQSGAQNSVASSSFGVAEQGSTNSWRRKDRASKTRGPKKNTSNSSSGVISSLKSWTCSLFNRSSKQDKAIDSISPRNTGSIIDEETRNSIVQAETQTYGASRIHFSDEELARRMQIEELNNLEEFYVAGGLNFPSYIVGNFQETGSPPNITVSSSNEMATNPFQGTPYKFELQSSEDEH</sequence>
<feature type="compositionally biased region" description="Low complexity" evidence="1">
    <location>
        <begin position="65"/>
        <end position="76"/>
    </location>
</feature>
<feature type="compositionally biased region" description="Polar residues" evidence="1">
    <location>
        <begin position="36"/>
        <end position="51"/>
    </location>
</feature>
<feature type="compositionally biased region" description="Basic residues" evidence="1">
    <location>
        <begin position="139"/>
        <end position="152"/>
    </location>
</feature>
<dbReference type="EMBL" id="JAPCXB010000068">
    <property type="protein sequence ID" value="KAJ1610715.1"/>
    <property type="molecule type" value="Genomic_DNA"/>
</dbReference>
<evidence type="ECO:0000313" key="2">
    <source>
        <dbReference type="EMBL" id="KAJ1610715.1"/>
    </source>
</evidence>
<keyword evidence="3" id="KW-1185">Reference proteome</keyword>
<feature type="compositionally biased region" description="Polar residues" evidence="1">
    <location>
        <begin position="268"/>
        <end position="278"/>
    </location>
</feature>
<evidence type="ECO:0000313" key="3">
    <source>
        <dbReference type="Proteomes" id="UP001071777"/>
    </source>
</evidence>
<dbReference type="Proteomes" id="UP001071777">
    <property type="component" value="Unassembled WGS sequence"/>
</dbReference>
<feature type="compositionally biased region" description="Polar residues" evidence="1">
    <location>
        <begin position="113"/>
        <end position="138"/>
    </location>
</feature>
<protein>
    <submittedName>
        <fullName evidence="2">Uncharacterized protein</fullName>
    </submittedName>
</protein>
<feature type="compositionally biased region" description="Basic and acidic residues" evidence="1">
    <location>
        <begin position="11"/>
        <end position="33"/>
    </location>
</feature>
<feature type="region of interest" description="Disordered" evidence="1">
    <location>
        <begin position="1"/>
        <end position="77"/>
    </location>
</feature>
<evidence type="ECO:0000256" key="1">
    <source>
        <dbReference type="SAM" id="MobiDB-lite"/>
    </source>
</evidence>
<name>A0ABQ8PA38_9CRYT</name>
<accession>A0ABQ8PA38</accession>
<feature type="region of interest" description="Disordered" evidence="1">
    <location>
        <begin position="109"/>
        <end position="163"/>
    </location>
</feature>
<proteinExistence type="predicted"/>
<reference evidence="2" key="1">
    <citation type="submission" date="2022-10" db="EMBL/GenBank/DDBJ databases">
        <title>Adaptive evolution leads to modifications in subtelomeric GC content in a zoonotic Cryptosporidium species.</title>
        <authorList>
            <person name="Li J."/>
            <person name="Feng Y."/>
            <person name="Xiao L."/>
        </authorList>
    </citation>
    <scope>NUCLEOTIDE SEQUENCE</scope>
    <source>
        <strain evidence="2">25894</strain>
    </source>
</reference>
<feature type="region of interest" description="Disordered" evidence="1">
    <location>
        <begin position="268"/>
        <end position="293"/>
    </location>
</feature>
<organism evidence="2 3">
    <name type="scientific">Cryptosporidium canis</name>
    <dbReference type="NCBI Taxonomy" id="195482"/>
    <lineage>
        <taxon>Eukaryota</taxon>
        <taxon>Sar</taxon>
        <taxon>Alveolata</taxon>
        <taxon>Apicomplexa</taxon>
        <taxon>Conoidasida</taxon>
        <taxon>Coccidia</taxon>
        <taxon>Eucoccidiorida</taxon>
        <taxon>Eimeriorina</taxon>
        <taxon>Cryptosporidiidae</taxon>
        <taxon>Cryptosporidium</taxon>
    </lineage>
</organism>
<gene>
    <name evidence="2" type="ORF">OJ252_1779</name>
</gene>
<comment type="caution">
    <text evidence="2">The sequence shown here is derived from an EMBL/GenBank/DDBJ whole genome shotgun (WGS) entry which is preliminary data.</text>
</comment>